<evidence type="ECO:0000256" key="7">
    <source>
        <dbReference type="ARBA" id="ARBA00022989"/>
    </source>
</evidence>
<keyword evidence="7 9" id="KW-1133">Transmembrane helix</keyword>
<evidence type="ECO:0000256" key="8">
    <source>
        <dbReference type="ARBA" id="ARBA00023136"/>
    </source>
</evidence>
<dbReference type="EMBL" id="KE647309">
    <property type="protein sequence ID" value="EQB60298.1"/>
    <property type="molecule type" value="Genomic_DNA"/>
</dbReference>
<keyword evidence="3 9" id="KW-0813">Transport</keyword>
<dbReference type="VEuPathDB" id="MicrosporidiaDB:NAPIS_ORF02128"/>
<keyword evidence="6 9" id="KW-0067">ATP-binding</keyword>
<feature type="transmembrane region" description="Helical" evidence="9">
    <location>
        <begin position="363"/>
        <end position="382"/>
    </location>
</feature>
<feature type="transmembrane region" description="Helical" evidence="9">
    <location>
        <begin position="68"/>
        <end position="87"/>
    </location>
</feature>
<dbReference type="PANTHER" id="PTHR31187">
    <property type="match status" value="1"/>
</dbReference>
<comment type="subcellular location">
    <subcellularLocation>
        <location evidence="1 9">Membrane</location>
        <topology evidence="1 9">Multi-pass membrane protein</topology>
    </subcellularLocation>
</comment>
<evidence type="ECO:0000256" key="4">
    <source>
        <dbReference type="ARBA" id="ARBA00022692"/>
    </source>
</evidence>
<dbReference type="GO" id="GO:0005524">
    <property type="term" value="F:ATP binding"/>
    <property type="evidence" value="ECO:0007669"/>
    <property type="project" value="UniProtKB-KW"/>
</dbReference>
<dbReference type="InterPro" id="IPR036259">
    <property type="entry name" value="MFS_trans_sf"/>
</dbReference>
<evidence type="ECO:0000256" key="6">
    <source>
        <dbReference type="ARBA" id="ARBA00022840"/>
    </source>
</evidence>
<dbReference type="HOGENOM" id="CLU_023964_1_0_1"/>
<evidence type="ECO:0000256" key="9">
    <source>
        <dbReference type="RuleBase" id="RU363121"/>
    </source>
</evidence>
<protein>
    <recommendedName>
        <fullName evidence="9">ADP,ATP carrier protein</fullName>
    </recommendedName>
</protein>
<feature type="transmembrane region" description="Helical" evidence="9">
    <location>
        <begin position="102"/>
        <end position="124"/>
    </location>
</feature>
<organism evidence="10 11">
    <name type="scientific">Vairimorpha apis BRL 01</name>
    <dbReference type="NCBI Taxonomy" id="1037528"/>
    <lineage>
        <taxon>Eukaryota</taxon>
        <taxon>Fungi</taxon>
        <taxon>Fungi incertae sedis</taxon>
        <taxon>Microsporidia</taxon>
        <taxon>Nosematidae</taxon>
        <taxon>Vairimorpha</taxon>
    </lineage>
</organism>
<dbReference type="AlphaFoldDB" id="T0L6K2"/>
<feature type="transmembrane region" description="Helical" evidence="9">
    <location>
        <begin position="162"/>
        <end position="180"/>
    </location>
</feature>
<evidence type="ECO:0000256" key="2">
    <source>
        <dbReference type="ARBA" id="ARBA00007127"/>
    </source>
</evidence>
<keyword evidence="11" id="KW-1185">Reference proteome</keyword>
<dbReference type="Pfam" id="PF03219">
    <property type="entry name" value="TLC"/>
    <property type="match status" value="1"/>
</dbReference>
<feature type="transmembrane region" description="Helical" evidence="9">
    <location>
        <begin position="237"/>
        <end position="259"/>
    </location>
</feature>
<keyword evidence="8 9" id="KW-0472">Membrane</keyword>
<dbReference type="InterPro" id="IPR004667">
    <property type="entry name" value="ADP_ATP_car_bac_type"/>
</dbReference>
<dbReference type="GO" id="GO:0016020">
    <property type="term" value="C:membrane"/>
    <property type="evidence" value="ECO:0007669"/>
    <property type="project" value="UniProtKB-SubCell"/>
</dbReference>
<evidence type="ECO:0000256" key="5">
    <source>
        <dbReference type="ARBA" id="ARBA00022741"/>
    </source>
</evidence>
<feature type="transmembrane region" description="Helical" evidence="9">
    <location>
        <begin position="327"/>
        <end position="351"/>
    </location>
</feature>
<dbReference type="SUPFAM" id="SSF103473">
    <property type="entry name" value="MFS general substrate transporter"/>
    <property type="match status" value="1"/>
</dbReference>
<dbReference type="OrthoDB" id="2190844at2759"/>
<dbReference type="PANTHER" id="PTHR31187:SF1">
    <property type="entry name" value="ADP,ATP CARRIER PROTEIN 1"/>
    <property type="match status" value="1"/>
</dbReference>
<evidence type="ECO:0000313" key="10">
    <source>
        <dbReference type="EMBL" id="EQB60298.1"/>
    </source>
</evidence>
<evidence type="ECO:0000256" key="1">
    <source>
        <dbReference type="ARBA" id="ARBA00004141"/>
    </source>
</evidence>
<dbReference type="Proteomes" id="UP000053780">
    <property type="component" value="Unassembled WGS sequence"/>
</dbReference>
<evidence type="ECO:0000256" key="3">
    <source>
        <dbReference type="ARBA" id="ARBA00022448"/>
    </source>
</evidence>
<sequence>MSTSIEKPKFQSINLPTEDEIEEEANSGTGGVLLPFSDKVQLNSFFFKDIFADGNLTTPGQSARFVPLFYVSSNIALLFSGLLTGYFKDQRSKLTFAQAEWIYNGFFIFAGMLILGIYALKYYLENYVTCKQIFIKKDVKKKGPKVKVSFSEGLSEMMASKLLLNISLIVMFYGISTNLIESTFKNGLTKGAELEGIPTKDYAMDFSSREQQIASVLVMVLLLSPFPKLIQTRGWIYVAIVCPLITLFSLITVFGLAFYNYPGTNNDKNFFLTGLCASQGNTLIKLENWLGVIAVALMKVAKYASFDISKESISMLIDSMLRARYKGIFDGVFGKLGKSLGSLFVWIMGYLFQTRDIRKCAPIAAAVIFGFVLIWIYSVIYLNKKYKEAVDNNTPIDIDLFIKRKY</sequence>
<reference evidence="10 11" key="1">
    <citation type="journal article" date="2013" name="BMC Genomics">
        <title>Genome sequencing and comparative genomics of honey bee microsporidia, Nosema apis reveal novel insights into host-parasite interactions.</title>
        <authorList>
            <person name="Chen Yp."/>
            <person name="Pettis J.S."/>
            <person name="Zhao Y."/>
            <person name="Liu X."/>
            <person name="Tallon L.J."/>
            <person name="Sadzewicz L.D."/>
            <person name="Li R."/>
            <person name="Zheng H."/>
            <person name="Huang S."/>
            <person name="Zhang X."/>
            <person name="Hamilton M.C."/>
            <person name="Pernal S.F."/>
            <person name="Melathopoulos A.P."/>
            <person name="Yan X."/>
            <person name="Evans J.D."/>
        </authorList>
    </citation>
    <scope>NUCLEOTIDE SEQUENCE [LARGE SCALE GENOMIC DNA]</scope>
    <source>
        <strain evidence="10 11">BRL 01</strain>
    </source>
</reference>
<evidence type="ECO:0000313" key="11">
    <source>
        <dbReference type="Proteomes" id="UP000053780"/>
    </source>
</evidence>
<name>T0L6K2_9MICR</name>
<accession>T0L6K2</accession>
<proteinExistence type="inferred from homology"/>
<keyword evidence="4 9" id="KW-0812">Transmembrane</keyword>
<keyword evidence="5 9" id="KW-0547">Nucleotide-binding</keyword>
<dbReference type="GO" id="GO:0005471">
    <property type="term" value="F:ATP:ADP antiporter activity"/>
    <property type="evidence" value="ECO:0007669"/>
    <property type="project" value="InterPro"/>
</dbReference>
<gene>
    <name evidence="10" type="ORF">NAPIS_ORF02128</name>
</gene>
<comment type="similarity">
    <text evidence="2 9">Belongs to the ADP/ATP translocase tlc family.</text>
</comment>